<reference evidence="2" key="1">
    <citation type="submission" date="2021-02" db="EMBL/GenBank/DDBJ databases">
        <authorList>
            <person name="Dougan E. K."/>
            <person name="Rhodes N."/>
            <person name="Thang M."/>
            <person name="Chan C."/>
        </authorList>
    </citation>
    <scope>NUCLEOTIDE SEQUENCE</scope>
</reference>
<evidence type="ECO:0000256" key="1">
    <source>
        <dbReference type="SAM" id="MobiDB-lite"/>
    </source>
</evidence>
<dbReference type="AlphaFoldDB" id="A0A812YI05"/>
<protein>
    <submittedName>
        <fullName evidence="2">Uncharacterized protein</fullName>
    </submittedName>
</protein>
<dbReference type="EMBL" id="CAJNIZ010047971">
    <property type="protein sequence ID" value="CAE7779339.1"/>
    <property type="molecule type" value="Genomic_DNA"/>
</dbReference>
<dbReference type="Proteomes" id="UP000649617">
    <property type="component" value="Unassembled WGS sequence"/>
</dbReference>
<sequence length="61" mass="6546">MAPKFAGKRGAEPLATSPKAPSPTLARKAELTAELWFEFVPFGKNAALALDDFSETRKPLG</sequence>
<keyword evidence="3" id="KW-1185">Reference proteome</keyword>
<gene>
    <name evidence="2" type="ORF">SPIL2461_LOCUS23127</name>
</gene>
<proteinExistence type="predicted"/>
<feature type="region of interest" description="Disordered" evidence="1">
    <location>
        <begin position="1"/>
        <end position="25"/>
    </location>
</feature>
<evidence type="ECO:0000313" key="3">
    <source>
        <dbReference type="Proteomes" id="UP000649617"/>
    </source>
</evidence>
<name>A0A812YI05_SYMPI</name>
<comment type="caution">
    <text evidence="2">The sequence shown here is derived from an EMBL/GenBank/DDBJ whole genome shotgun (WGS) entry which is preliminary data.</text>
</comment>
<organism evidence="2 3">
    <name type="scientific">Symbiodinium pilosum</name>
    <name type="common">Dinoflagellate</name>
    <dbReference type="NCBI Taxonomy" id="2952"/>
    <lineage>
        <taxon>Eukaryota</taxon>
        <taxon>Sar</taxon>
        <taxon>Alveolata</taxon>
        <taxon>Dinophyceae</taxon>
        <taxon>Suessiales</taxon>
        <taxon>Symbiodiniaceae</taxon>
        <taxon>Symbiodinium</taxon>
    </lineage>
</organism>
<evidence type="ECO:0000313" key="2">
    <source>
        <dbReference type="EMBL" id="CAE7779339.1"/>
    </source>
</evidence>
<accession>A0A812YI05</accession>
<feature type="non-terminal residue" evidence="2">
    <location>
        <position position="61"/>
    </location>
</feature>